<dbReference type="InterPro" id="IPR035920">
    <property type="entry name" value="YhbY-like_sf"/>
</dbReference>
<dbReference type="RefSeq" id="WP_141643135.1">
    <property type="nucleotide sequence ID" value="NZ_VIFM01000049.1"/>
</dbReference>
<dbReference type="EMBL" id="VIFM01000049">
    <property type="protein sequence ID" value="TQF15180.1"/>
    <property type="molecule type" value="Genomic_DNA"/>
</dbReference>
<feature type="domain" description="CRM" evidence="3">
    <location>
        <begin position="1"/>
        <end position="96"/>
    </location>
</feature>
<dbReference type="PANTHER" id="PTHR40065">
    <property type="entry name" value="RNA-BINDING PROTEIN YHBY"/>
    <property type="match status" value="1"/>
</dbReference>
<proteinExistence type="predicted"/>
<dbReference type="SMART" id="SM01103">
    <property type="entry name" value="CRS1_YhbY"/>
    <property type="match status" value="1"/>
</dbReference>
<evidence type="ECO:0000256" key="1">
    <source>
        <dbReference type="ARBA" id="ARBA00022884"/>
    </source>
</evidence>
<dbReference type="SUPFAM" id="SSF75471">
    <property type="entry name" value="YhbY-like"/>
    <property type="match status" value="1"/>
</dbReference>
<dbReference type="Gene3D" id="3.30.110.60">
    <property type="entry name" value="YhbY-like"/>
    <property type="match status" value="1"/>
</dbReference>
<gene>
    <name evidence="4" type="primary">yhbY</name>
    <name evidence="4" type="ORF">FJV41_14865</name>
</gene>
<dbReference type="PANTHER" id="PTHR40065:SF3">
    <property type="entry name" value="RNA-BINDING PROTEIN YHBY"/>
    <property type="match status" value="1"/>
</dbReference>
<comment type="caution">
    <text evidence="4">The sequence shown here is derived from an EMBL/GenBank/DDBJ whole genome shotgun (WGS) entry which is preliminary data.</text>
</comment>
<dbReference type="NCBIfam" id="TIGR00253">
    <property type="entry name" value="RNA_bind_YhbY"/>
    <property type="match status" value="1"/>
</dbReference>
<dbReference type="Pfam" id="PF01985">
    <property type="entry name" value="CRS1_YhbY"/>
    <property type="match status" value="1"/>
</dbReference>
<sequence>MPLTGKQRRHLRALGHHLEPVVIVGQSGVTEGVIAAVEQALHDHELIKVKINDGPETRQEASARIAEGTGADQAQLLGRTALFFKKRKEDSKFEKF</sequence>
<evidence type="ECO:0000313" key="4">
    <source>
        <dbReference type="EMBL" id="TQF15180.1"/>
    </source>
</evidence>
<dbReference type="AlphaFoldDB" id="A0A540X1T2"/>
<dbReference type="Proteomes" id="UP000315369">
    <property type="component" value="Unassembled WGS sequence"/>
</dbReference>
<protein>
    <submittedName>
        <fullName evidence="4">Ribosome assembly RNA-binding protein YhbY</fullName>
    </submittedName>
</protein>
<keyword evidence="1 2" id="KW-0694">RNA-binding</keyword>
<accession>A0A540X1T2</accession>
<dbReference type="InterPro" id="IPR017924">
    <property type="entry name" value="RNA-binding_YhbY"/>
</dbReference>
<dbReference type="OrthoDB" id="9797519at2"/>
<keyword evidence="5" id="KW-1185">Reference proteome</keyword>
<organism evidence="4 5">
    <name type="scientific">Myxococcus llanfairpwllgwyngyllgogerychwyrndrobwllllantysiliogogogochensis</name>
    <dbReference type="NCBI Taxonomy" id="2590453"/>
    <lineage>
        <taxon>Bacteria</taxon>
        <taxon>Pseudomonadati</taxon>
        <taxon>Myxococcota</taxon>
        <taxon>Myxococcia</taxon>
        <taxon>Myxococcales</taxon>
        <taxon>Cystobacterineae</taxon>
        <taxon>Myxococcaceae</taxon>
        <taxon>Myxococcus</taxon>
    </lineage>
</organism>
<dbReference type="PROSITE" id="PS51295">
    <property type="entry name" value="CRM"/>
    <property type="match status" value="1"/>
</dbReference>
<name>A0A540X1T2_9BACT</name>
<evidence type="ECO:0000313" key="5">
    <source>
        <dbReference type="Proteomes" id="UP000315369"/>
    </source>
</evidence>
<reference evidence="4 5" key="1">
    <citation type="submission" date="2019-06" db="EMBL/GenBank/DDBJ databases">
        <authorList>
            <person name="Livingstone P."/>
            <person name="Whitworth D."/>
        </authorList>
    </citation>
    <scope>NUCLEOTIDE SEQUENCE [LARGE SCALE GENOMIC DNA]</scope>
    <source>
        <strain evidence="4 5">AM401</strain>
    </source>
</reference>
<dbReference type="InterPro" id="IPR001890">
    <property type="entry name" value="RNA-binding_CRM"/>
</dbReference>
<evidence type="ECO:0000256" key="2">
    <source>
        <dbReference type="PROSITE-ProRule" id="PRU00626"/>
    </source>
</evidence>
<evidence type="ECO:0000259" key="3">
    <source>
        <dbReference type="PROSITE" id="PS51295"/>
    </source>
</evidence>
<dbReference type="InterPro" id="IPR051925">
    <property type="entry name" value="RNA-binding_domain"/>
</dbReference>
<dbReference type="GO" id="GO:0003723">
    <property type="term" value="F:RNA binding"/>
    <property type="evidence" value="ECO:0007669"/>
    <property type="project" value="UniProtKB-UniRule"/>
</dbReference>